<protein>
    <submittedName>
        <fullName evidence="3">CHASE2 domain-containing protein</fullName>
    </submittedName>
</protein>
<keyword evidence="1" id="KW-0472">Membrane</keyword>
<dbReference type="AlphaFoldDB" id="A0A6B3NGC9"/>
<dbReference type="SMART" id="SM01080">
    <property type="entry name" value="CHASE2"/>
    <property type="match status" value="1"/>
</dbReference>
<dbReference type="InterPro" id="IPR007890">
    <property type="entry name" value="CHASE2"/>
</dbReference>
<keyword evidence="1" id="KW-1133">Transmembrane helix</keyword>
<evidence type="ECO:0000259" key="2">
    <source>
        <dbReference type="SMART" id="SM01080"/>
    </source>
</evidence>
<feature type="transmembrane region" description="Helical" evidence="1">
    <location>
        <begin position="793"/>
        <end position="810"/>
    </location>
</feature>
<comment type="caution">
    <text evidence="3">The sequence shown here is derived from an EMBL/GenBank/DDBJ whole genome shotgun (WGS) entry which is preliminary data.</text>
</comment>
<feature type="transmembrane region" description="Helical" evidence="1">
    <location>
        <begin position="770"/>
        <end position="787"/>
    </location>
</feature>
<organism evidence="3">
    <name type="scientific">Symploca sp. SIO1C4</name>
    <dbReference type="NCBI Taxonomy" id="2607765"/>
    <lineage>
        <taxon>Bacteria</taxon>
        <taxon>Bacillati</taxon>
        <taxon>Cyanobacteriota</taxon>
        <taxon>Cyanophyceae</taxon>
        <taxon>Coleofasciculales</taxon>
        <taxon>Coleofasciculaceae</taxon>
        <taxon>Symploca</taxon>
    </lineage>
</organism>
<keyword evidence="1" id="KW-0812">Transmembrane</keyword>
<evidence type="ECO:0000256" key="1">
    <source>
        <dbReference type="SAM" id="Phobius"/>
    </source>
</evidence>
<reference evidence="3" key="1">
    <citation type="submission" date="2019-11" db="EMBL/GenBank/DDBJ databases">
        <title>Genomic insights into an expanded diversity of filamentous marine cyanobacteria reveals the extraordinary biosynthetic potential of Moorea and Okeania.</title>
        <authorList>
            <person name="Ferreira Leao T."/>
            <person name="Wang M."/>
            <person name="Moss N."/>
            <person name="Da Silva R."/>
            <person name="Sanders J."/>
            <person name="Nurk S."/>
            <person name="Gurevich A."/>
            <person name="Humphrey G."/>
            <person name="Reher R."/>
            <person name="Zhu Q."/>
            <person name="Belda-Ferre P."/>
            <person name="Glukhov E."/>
            <person name="Rex R."/>
            <person name="Dorrestein P.C."/>
            <person name="Knight R."/>
            <person name="Pevzner P."/>
            <person name="Gerwick W.H."/>
            <person name="Gerwick L."/>
        </authorList>
    </citation>
    <scope>NUCLEOTIDE SEQUENCE</scope>
    <source>
        <strain evidence="3">SIO1C4</strain>
    </source>
</reference>
<dbReference type="EMBL" id="JAAHFQ010000248">
    <property type="protein sequence ID" value="NER28691.1"/>
    <property type="molecule type" value="Genomic_DNA"/>
</dbReference>
<accession>A0A6B3NGC9</accession>
<proteinExistence type="predicted"/>
<dbReference type="Pfam" id="PF05226">
    <property type="entry name" value="CHASE2"/>
    <property type="match status" value="1"/>
</dbReference>
<sequence length="816" mass="94099">MTSRIIFRLNIWQADKCCVFQLRCGEGQELSDTLEYPEELTVQYEAWRKIYLELYLGLHKKLRGRKLSGGDLDPSSLVDYGHELEEARAKFIDTFQRWLAQLREIREKIQNKIHTVAQNLSQSGEKEVTRPTVDIFIACNSIDLGRLPWEAWELVPEDLPSEILPTDILRIARIPIATRQEYVESHSHLRSGKPRILVVLGDNTGLDLDEDKQTVKALKRVAQLKFFDWQQQDGVENLKAALANEIADERGWDALFFMGHSNETEVTDGELAIAPNTYVSIDQIKDYLSTAKKYGLRFCLFNSCEGLQIANRLANLGLQVAVMREPIYDDVAHVFLRQFCQELARHEDVHNAMLTACWHLQHVERFVYPSAYLIPSFFSPYGAEPFRFERWGWRKVLRPWMPTRGEAIALGILLLFSVIVPVQRQLFDLRALTQAIYRDNTKNLLPPESEPVVLVGIDPASLREGGIDAYNIYPMDRSYIAKLVKQLDKLEARVIGIDYLFENPQKEKDKTLYRSITEAVDNQSTWFVFASERRKGGYSAKVIPDIASNKWSLQGDLTLTTAPSWELILPRNLNCEDKCPLAYQLTLAQILREIPHSVNFSQPQLSNQIDLQNQVIEFFIGKQDNKIIPLTQADIPLGLQPIIDFSIPPEHVYKYISARKLFDKNQPLEKLKKQIVLIAPGGYEEANDNFTLPLAIRYWNSIRNIHEINIDRQSFTGGEAHAYMIHHILFQHVVLLIPTYWVVFIAAIIGKMINLMREKQNWQQKKMQEGLIVFTAAYGIFCLQIYVSAHFLIPWFLPSVTLWIFVPSFFKKKVYA</sequence>
<gene>
    <name evidence="3" type="ORF">F6J89_13915</name>
</gene>
<evidence type="ECO:0000313" key="3">
    <source>
        <dbReference type="EMBL" id="NER28691.1"/>
    </source>
</evidence>
<feature type="domain" description="CHASE2" evidence="2">
    <location>
        <begin position="419"/>
        <end position="756"/>
    </location>
</feature>
<name>A0A6B3NGC9_9CYAN</name>
<feature type="transmembrane region" description="Helical" evidence="1">
    <location>
        <begin position="729"/>
        <end position="749"/>
    </location>
</feature>